<organism evidence="1">
    <name type="scientific">Aedes aegypti</name>
    <name type="common">Yellowfever mosquito</name>
    <name type="synonym">Culex aegypti</name>
    <dbReference type="NCBI Taxonomy" id="7159"/>
    <lineage>
        <taxon>Eukaryota</taxon>
        <taxon>Metazoa</taxon>
        <taxon>Ecdysozoa</taxon>
        <taxon>Arthropoda</taxon>
        <taxon>Hexapoda</taxon>
        <taxon>Insecta</taxon>
        <taxon>Pterygota</taxon>
        <taxon>Neoptera</taxon>
        <taxon>Endopterygota</taxon>
        <taxon>Diptera</taxon>
        <taxon>Nematocera</taxon>
        <taxon>Culicoidea</taxon>
        <taxon>Culicidae</taxon>
        <taxon>Culicinae</taxon>
        <taxon>Aedini</taxon>
        <taxon>Aedes</taxon>
        <taxon>Stegomyia</taxon>
    </lineage>
</organism>
<dbReference type="AlphaFoldDB" id="A0A0P6JRL3"/>
<feature type="non-terminal residue" evidence="1">
    <location>
        <position position="1"/>
    </location>
</feature>
<evidence type="ECO:0000313" key="1">
    <source>
        <dbReference type="EMBL" id="JAN94766.1"/>
    </source>
</evidence>
<accession>A0A0P6JRL3</accession>
<dbReference type="EMBL" id="GDUN01001153">
    <property type="protein sequence ID" value="JAN94766.1"/>
    <property type="molecule type" value="mRNA"/>
</dbReference>
<protein>
    <submittedName>
        <fullName evidence="1">Uncharacterized protein</fullName>
    </submittedName>
</protein>
<name>A0A0P6JRL3_AEDAE</name>
<sequence>LQISHVCIRISCGRYEDSLCPEKSRKIPIRKDPRPVGFEPTISLVLLNNCAFTATVIRSSSLSFSTIERQDDVRLYDTALGSTPVTH</sequence>
<reference evidence="1" key="1">
    <citation type="journal article" date="2016" name="PLoS ONE">
        <title>A Deep Insight into the Sialome of Male and Female Aedes aegypti Mosquitoes.</title>
        <authorList>
            <person name="Ribeiro J.M."/>
            <person name="Martin-Martin I."/>
            <person name="Arca B."/>
            <person name="Calvo E."/>
        </authorList>
    </citation>
    <scope>NUCLEOTIDE SEQUENCE</scope>
    <source>
        <strain evidence="1">Liverpool</strain>
        <tissue evidence="1">Salivary glands</tissue>
    </source>
</reference>
<proteinExistence type="evidence at transcript level"/>